<proteinExistence type="predicted"/>
<keyword evidence="2" id="KW-1185">Reference proteome</keyword>
<sequence length="134" mass="15091">MAFLYLLVGVSHPGGYFDIPAGFHQIINYRQVWVSGILICFSIAFFNYFGLSVTRSISATARSTIDTSRIVFIWIVSLFIGWETFSWLQVVGFIVLICGTFIFNDVISPPSCFVVPPPQTNENQPLLPEDHEHS</sequence>
<protein>
    <submittedName>
        <fullName evidence="1">1161_t:CDS:1</fullName>
    </submittedName>
</protein>
<organism evidence="1 2">
    <name type="scientific">Acaulospora colombiana</name>
    <dbReference type="NCBI Taxonomy" id="27376"/>
    <lineage>
        <taxon>Eukaryota</taxon>
        <taxon>Fungi</taxon>
        <taxon>Fungi incertae sedis</taxon>
        <taxon>Mucoromycota</taxon>
        <taxon>Glomeromycotina</taxon>
        <taxon>Glomeromycetes</taxon>
        <taxon>Diversisporales</taxon>
        <taxon>Acaulosporaceae</taxon>
        <taxon>Acaulospora</taxon>
    </lineage>
</organism>
<dbReference type="EMBL" id="CAJVPT010003961">
    <property type="protein sequence ID" value="CAG8502670.1"/>
    <property type="molecule type" value="Genomic_DNA"/>
</dbReference>
<dbReference type="Proteomes" id="UP000789525">
    <property type="component" value="Unassembled WGS sequence"/>
</dbReference>
<name>A0ACA9L1S5_9GLOM</name>
<accession>A0ACA9L1S5</accession>
<evidence type="ECO:0000313" key="2">
    <source>
        <dbReference type="Proteomes" id="UP000789525"/>
    </source>
</evidence>
<gene>
    <name evidence="1" type="ORF">ACOLOM_LOCUS2869</name>
</gene>
<reference evidence="1" key="1">
    <citation type="submission" date="2021-06" db="EMBL/GenBank/DDBJ databases">
        <authorList>
            <person name="Kallberg Y."/>
            <person name="Tangrot J."/>
            <person name="Rosling A."/>
        </authorList>
    </citation>
    <scope>NUCLEOTIDE SEQUENCE</scope>
    <source>
        <strain evidence="1">CL356</strain>
    </source>
</reference>
<comment type="caution">
    <text evidence="1">The sequence shown here is derived from an EMBL/GenBank/DDBJ whole genome shotgun (WGS) entry which is preliminary data.</text>
</comment>
<evidence type="ECO:0000313" key="1">
    <source>
        <dbReference type="EMBL" id="CAG8502670.1"/>
    </source>
</evidence>